<dbReference type="PANTHER" id="PTHR32472:SF10">
    <property type="entry name" value="DNA REPAIR PROTEIN RADA-LIKE PROTEIN"/>
    <property type="match status" value="1"/>
</dbReference>
<dbReference type="Proteomes" id="UP000011713">
    <property type="component" value="Unassembled WGS sequence"/>
</dbReference>
<dbReference type="EMBL" id="JH598180">
    <property type="status" value="NOT_ANNOTATED_CDS"/>
    <property type="molecule type" value="Genomic_DNA"/>
</dbReference>
<dbReference type="Pfam" id="PF18073">
    <property type="entry name" value="Zn_ribbon_LapB"/>
    <property type="match status" value="1"/>
</dbReference>
<feature type="domain" description="RecA family profile 1" evidence="2">
    <location>
        <begin position="154"/>
        <end position="198"/>
    </location>
</feature>
<evidence type="ECO:0000259" key="2">
    <source>
        <dbReference type="PROSITE" id="PS50162"/>
    </source>
</evidence>
<dbReference type="InterPro" id="IPR041166">
    <property type="entry name" value="Rubredoxin_2"/>
</dbReference>
<dbReference type="eggNOG" id="ENOG502QQ01">
    <property type="taxonomic scope" value="Eukaryota"/>
</dbReference>
<dbReference type="InterPro" id="IPR020588">
    <property type="entry name" value="RecA_ATP-bd"/>
</dbReference>
<dbReference type="VEuPathDB" id="FungiDB:HpaG804726"/>
<dbReference type="PROSITE" id="PS50162">
    <property type="entry name" value="RECA_2"/>
    <property type="match status" value="1"/>
</dbReference>
<dbReference type="GO" id="GO:0000725">
    <property type="term" value="P:recombinational repair"/>
    <property type="evidence" value="ECO:0007669"/>
    <property type="project" value="TreeGrafter"/>
</dbReference>
<keyword evidence="1" id="KW-0479">Metal-binding</keyword>
<dbReference type="HOGENOM" id="CLU_1380446_0_0_1"/>
<dbReference type="SUPFAM" id="SSF52540">
    <property type="entry name" value="P-loop containing nucleoside triphosphate hydrolases"/>
    <property type="match status" value="1"/>
</dbReference>
<dbReference type="EnsemblProtists" id="HpaT804726">
    <property type="protein sequence ID" value="HpaP804726"/>
    <property type="gene ID" value="HpaG804726"/>
</dbReference>
<protein>
    <recommendedName>
        <fullName evidence="2">RecA family profile 1 domain-containing protein</fullName>
    </recommendedName>
</protein>
<dbReference type="Gene3D" id="3.40.50.300">
    <property type="entry name" value="P-loop containing nucleotide triphosphate hydrolases"/>
    <property type="match status" value="1"/>
</dbReference>
<dbReference type="InterPro" id="IPR027417">
    <property type="entry name" value="P-loop_NTPase"/>
</dbReference>
<sequence>MNKAAQIWQLMAVEYGAFKLIWPRVPSAFHWSCRERVALGPPPRGPKPPAPPPLAVRRALFVRGFASSSNGFKCQSCGQTFVKWQGQCSSCSQWGSIVAAEMETPFYCQSNAASFPRATSKRRAAPLKTELRLGTSEMDGLQASRMNEVELHTSVERLELPDRELNWVLGGGIVAGSLTLLAGNPGVGKSTVSSPLLH</sequence>
<dbReference type="STRING" id="559515.M4BEK8"/>
<evidence type="ECO:0000313" key="3">
    <source>
        <dbReference type="EnsemblProtists" id="HpaP804726"/>
    </source>
</evidence>
<accession>M4BEK8</accession>
<name>M4BEK8_HYAAE</name>
<organism evidence="3 4">
    <name type="scientific">Hyaloperonospora arabidopsidis (strain Emoy2)</name>
    <name type="common">Downy mildew agent</name>
    <name type="synonym">Peronospora arabidopsidis</name>
    <dbReference type="NCBI Taxonomy" id="559515"/>
    <lineage>
        <taxon>Eukaryota</taxon>
        <taxon>Sar</taxon>
        <taxon>Stramenopiles</taxon>
        <taxon>Oomycota</taxon>
        <taxon>Peronosporomycetes</taxon>
        <taxon>Peronosporales</taxon>
        <taxon>Peronosporaceae</taxon>
        <taxon>Hyaloperonospora</taxon>
    </lineage>
</organism>
<dbReference type="GO" id="GO:0005524">
    <property type="term" value="F:ATP binding"/>
    <property type="evidence" value="ECO:0007669"/>
    <property type="project" value="InterPro"/>
</dbReference>
<dbReference type="Pfam" id="PF13481">
    <property type="entry name" value="AAA_25"/>
    <property type="match status" value="1"/>
</dbReference>
<dbReference type="GO" id="GO:0003677">
    <property type="term" value="F:DNA binding"/>
    <property type="evidence" value="ECO:0007669"/>
    <property type="project" value="InterPro"/>
</dbReference>
<reference evidence="4" key="1">
    <citation type="journal article" date="2010" name="Science">
        <title>Signatures of adaptation to obligate biotrophy in the Hyaloperonospora arabidopsidis genome.</title>
        <authorList>
            <person name="Baxter L."/>
            <person name="Tripathy S."/>
            <person name="Ishaque N."/>
            <person name="Boot N."/>
            <person name="Cabral A."/>
            <person name="Kemen E."/>
            <person name="Thines M."/>
            <person name="Ah-Fong A."/>
            <person name="Anderson R."/>
            <person name="Badejoko W."/>
            <person name="Bittner-Eddy P."/>
            <person name="Boore J.L."/>
            <person name="Chibucos M.C."/>
            <person name="Coates M."/>
            <person name="Dehal P."/>
            <person name="Delehaunty K."/>
            <person name="Dong S."/>
            <person name="Downton P."/>
            <person name="Dumas B."/>
            <person name="Fabro G."/>
            <person name="Fronick C."/>
            <person name="Fuerstenberg S.I."/>
            <person name="Fulton L."/>
            <person name="Gaulin E."/>
            <person name="Govers F."/>
            <person name="Hughes L."/>
            <person name="Humphray S."/>
            <person name="Jiang R.H."/>
            <person name="Judelson H."/>
            <person name="Kamoun S."/>
            <person name="Kyung K."/>
            <person name="Meijer H."/>
            <person name="Minx P."/>
            <person name="Morris P."/>
            <person name="Nelson J."/>
            <person name="Phuntumart V."/>
            <person name="Qutob D."/>
            <person name="Rehmany A."/>
            <person name="Rougon-Cardoso A."/>
            <person name="Ryden P."/>
            <person name="Torto-Alalibo T."/>
            <person name="Studholme D."/>
            <person name="Wang Y."/>
            <person name="Win J."/>
            <person name="Wood J."/>
            <person name="Clifton S.W."/>
            <person name="Rogers J."/>
            <person name="Van den Ackerveken G."/>
            <person name="Jones J.D."/>
            <person name="McDowell J.M."/>
            <person name="Beynon J."/>
            <person name="Tyler B.M."/>
        </authorList>
    </citation>
    <scope>NUCLEOTIDE SEQUENCE [LARGE SCALE GENOMIC DNA]</scope>
    <source>
        <strain evidence="4">Emoy2</strain>
    </source>
</reference>
<dbReference type="PANTHER" id="PTHR32472">
    <property type="entry name" value="DNA REPAIR PROTEIN RADA"/>
    <property type="match status" value="1"/>
</dbReference>
<dbReference type="AlphaFoldDB" id="M4BEK8"/>
<evidence type="ECO:0000313" key="4">
    <source>
        <dbReference type="Proteomes" id="UP000011713"/>
    </source>
</evidence>
<evidence type="ECO:0000256" key="1">
    <source>
        <dbReference type="ARBA" id="ARBA00022723"/>
    </source>
</evidence>
<dbReference type="PRINTS" id="PR01874">
    <property type="entry name" value="DNAREPAIRADA"/>
</dbReference>
<dbReference type="GO" id="GO:0140664">
    <property type="term" value="F:ATP-dependent DNA damage sensor activity"/>
    <property type="evidence" value="ECO:0007669"/>
    <property type="project" value="InterPro"/>
</dbReference>
<dbReference type="GO" id="GO:0046872">
    <property type="term" value="F:metal ion binding"/>
    <property type="evidence" value="ECO:0007669"/>
    <property type="project" value="UniProtKB-KW"/>
</dbReference>
<reference evidence="3" key="2">
    <citation type="submission" date="2015-06" db="UniProtKB">
        <authorList>
            <consortium name="EnsemblProtists"/>
        </authorList>
    </citation>
    <scope>IDENTIFICATION</scope>
    <source>
        <strain evidence="3">Emoy2</strain>
    </source>
</reference>
<dbReference type="InParanoid" id="M4BEK8"/>
<proteinExistence type="predicted"/>
<keyword evidence="4" id="KW-1185">Reference proteome</keyword>